<dbReference type="GO" id="GO:0015628">
    <property type="term" value="P:protein secretion by the type II secretion system"/>
    <property type="evidence" value="ECO:0007669"/>
    <property type="project" value="InterPro"/>
</dbReference>
<reference evidence="6 7" key="1">
    <citation type="journal article" date="2015" name="Nature">
        <title>rRNA introns, odd ribosomes, and small enigmatic genomes across a large radiation of phyla.</title>
        <authorList>
            <person name="Brown C.T."/>
            <person name="Hug L.A."/>
            <person name="Thomas B.C."/>
            <person name="Sharon I."/>
            <person name="Castelle C.J."/>
            <person name="Singh A."/>
            <person name="Wilkins M.J."/>
            <person name="Williams K.H."/>
            <person name="Banfield J.F."/>
        </authorList>
    </citation>
    <scope>NUCLEOTIDE SEQUENCE [LARGE SCALE GENOMIC DNA]</scope>
</reference>
<dbReference type="SUPFAM" id="SSF54523">
    <property type="entry name" value="Pili subunits"/>
    <property type="match status" value="1"/>
</dbReference>
<evidence type="ECO:0000313" key="6">
    <source>
        <dbReference type="EMBL" id="KKQ74487.1"/>
    </source>
</evidence>
<comment type="subcellular location">
    <subcellularLocation>
        <location evidence="1">Membrane</location>
        <topology evidence="1">Single-pass membrane protein</topology>
    </subcellularLocation>
</comment>
<dbReference type="GO" id="GO:0016020">
    <property type="term" value="C:membrane"/>
    <property type="evidence" value="ECO:0007669"/>
    <property type="project" value="UniProtKB-SubCell"/>
</dbReference>
<evidence type="ECO:0000256" key="1">
    <source>
        <dbReference type="ARBA" id="ARBA00004167"/>
    </source>
</evidence>
<dbReference type="GO" id="GO:0015627">
    <property type="term" value="C:type II protein secretion system complex"/>
    <property type="evidence" value="ECO:0007669"/>
    <property type="project" value="InterPro"/>
</dbReference>
<dbReference type="STRING" id="1618336.US94_C0003G0005"/>
<dbReference type="InterPro" id="IPR012902">
    <property type="entry name" value="N_methyl_site"/>
</dbReference>
<keyword evidence="4" id="KW-1133">Transmembrane helix</keyword>
<dbReference type="PANTHER" id="PTHR30093">
    <property type="entry name" value="GENERAL SECRETION PATHWAY PROTEIN G"/>
    <property type="match status" value="1"/>
</dbReference>
<keyword evidence="3" id="KW-0812">Transmembrane</keyword>
<dbReference type="PRINTS" id="PR00813">
    <property type="entry name" value="BCTERIALGSPG"/>
</dbReference>
<keyword evidence="5" id="KW-0472">Membrane</keyword>
<dbReference type="AlphaFoldDB" id="A0A0G0K6L9"/>
<evidence type="ECO:0000256" key="5">
    <source>
        <dbReference type="ARBA" id="ARBA00023136"/>
    </source>
</evidence>
<dbReference type="EMBL" id="LBUX01000003">
    <property type="protein sequence ID" value="KKQ74487.1"/>
    <property type="molecule type" value="Genomic_DNA"/>
</dbReference>
<dbReference type="PANTHER" id="PTHR30093:SF44">
    <property type="entry name" value="TYPE II SECRETION SYSTEM CORE PROTEIN G"/>
    <property type="match status" value="1"/>
</dbReference>
<comment type="caution">
    <text evidence="6">The sequence shown here is derived from an EMBL/GenBank/DDBJ whole genome shotgun (WGS) entry which is preliminary data.</text>
</comment>
<evidence type="ECO:0000313" key="7">
    <source>
        <dbReference type="Proteomes" id="UP000034498"/>
    </source>
</evidence>
<sequence>MKKRAKKGFTLIELLVVIFIIGLLASVVVVNVNAARMKARDAKRKSDIASVQTAIEAYADERAEYPDTVSVWKESATNTIDWVPNITPLFISVLPLDPKNVLNTPGATRFVYYYRSDKTDYKLMVWNMESATGREWAANDGGPTTTPLTAPGFTGGRNCTTSGGWDSVTACNYEIFSGGAQPW</sequence>
<evidence type="ECO:0000256" key="4">
    <source>
        <dbReference type="ARBA" id="ARBA00022989"/>
    </source>
</evidence>
<gene>
    <name evidence="6" type="ORF">US94_C0003G0005</name>
</gene>
<evidence type="ECO:0000256" key="2">
    <source>
        <dbReference type="ARBA" id="ARBA00022481"/>
    </source>
</evidence>
<keyword evidence="2" id="KW-0488">Methylation</keyword>
<dbReference type="InterPro" id="IPR000983">
    <property type="entry name" value="Bac_GSPG_pilin"/>
</dbReference>
<accession>A0A0G0K6L9</accession>
<dbReference type="PROSITE" id="PS00409">
    <property type="entry name" value="PROKAR_NTER_METHYL"/>
    <property type="match status" value="1"/>
</dbReference>
<dbReference type="Gene3D" id="3.30.700.10">
    <property type="entry name" value="Glycoprotein, Type 4 Pilin"/>
    <property type="match status" value="1"/>
</dbReference>
<dbReference type="Pfam" id="PF07963">
    <property type="entry name" value="N_methyl"/>
    <property type="match status" value="1"/>
</dbReference>
<evidence type="ECO:0000256" key="3">
    <source>
        <dbReference type="ARBA" id="ARBA00022692"/>
    </source>
</evidence>
<organism evidence="6 7">
    <name type="scientific">Berkelbacteria bacterium GW2011_GWB1_38_5</name>
    <dbReference type="NCBI Taxonomy" id="1618336"/>
    <lineage>
        <taxon>Bacteria</taxon>
        <taxon>Candidatus Berkelbacteria</taxon>
    </lineage>
</organism>
<dbReference type="NCBIfam" id="TIGR02532">
    <property type="entry name" value="IV_pilin_GFxxxE"/>
    <property type="match status" value="1"/>
</dbReference>
<name>A0A0G0K6L9_9BACT</name>
<dbReference type="Proteomes" id="UP000034498">
    <property type="component" value="Unassembled WGS sequence"/>
</dbReference>
<proteinExistence type="predicted"/>
<protein>
    <submittedName>
        <fullName evidence="6">General secretion pathway protein G</fullName>
    </submittedName>
</protein>
<dbReference type="InterPro" id="IPR045584">
    <property type="entry name" value="Pilin-like"/>
</dbReference>